<dbReference type="Proteomes" id="UP000529310">
    <property type="component" value="Unassembled WGS sequence"/>
</dbReference>
<name>A0A7W4V4M6_9MICO</name>
<keyword evidence="3" id="KW-1185">Reference proteome</keyword>
<feature type="transmembrane region" description="Helical" evidence="1">
    <location>
        <begin position="14"/>
        <end position="33"/>
    </location>
</feature>
<accession>A0A7W4V4M6</accession>
<dbReference type="AlphaFoldDB" id="A0A7W4V4M6"/>
<evidence type="ECO:0000313" key="2">
    <source>
        <dbReference type="EMBL" id="MBB2976128.1"/>
    </source>
</evidence>
<organism evidence="2 3">
    <name type="scientific">Microbacterium endophyticum</name>
    <dbReference type="NCBI Taxonomy" id="1526412"/>
    <lineage>
        <taxon>Bacteria</taxon>
        <taxon>Bacillati</taxon>
        <taxon>Actinomycetota</taxon>
        <taxon>Actinomycetes</taxon>
        <taxon>Micrococcales</taxon>
        <taxon>Microbacteriaceae</taxon>
        <taxon>Microbacterium</taxon>
    </lineage>
</organism>
<comment type="caution">
    <text evidence="2">The sequence shown here is derived from an EMBL/GenBank/DDBJ whole genome shotgun (WGS) entry which is preliminary data.</text>
</comment>
<proteinExistence type="predicted"/>
<protein>
    <submittedName>
        <fullName evidence="2">Uncharacterized protein</fullName>
    </submittedName>
</protein>
<keyword evidence="1" id="KW-1133">Transmembrane helix</keyword>
<dbReference type="EMBL" id="JACHWQ010000004">
    <property type="protein sequence ID" value="MBB2976128.1"/>
    <property type="molecule type" value="Genomic_DNA"/>
</dbReference>
<gene>
    <name evidence="2" type="ORF">FHX49_001698</name>
</gene>
<evidence type="ECO:0000256" key="1">
    <source>
        <dbReference type="SAM" id="Phobius"/>
    </source>
</evidence>
<keyword evidence="1" id="KW-0472">Membrane</keyword>
<reference evidence="2 3" key="1">
    <citation type="submission" date="2020-08" db="EMBL/GenBank/DDBJ databases">
        <title>Sequencing the genomes of 1000 actinobacteria strains.</title>
        <authorList>
            <person name="Klenk H.-P."/>
        </authorList>
    </citation>
    <scope>NUCLEOTIDE SEQUENCE [LARGE SCALE GENOMIC DNA]</scope>
    <source>
        <strain evidence="2 3">DSM 27099</strain>
    </source>
</reference>
<keyword evidence="1" id="KW-0812">Transmembrane</keyword>
<sequence>MAFMLAVIVLDRPWQMPVLYGVLGFVAVAAYGLDKSAARPPALDIGADAAHARPIRSLARRADRKAAVPTQAPQTLVPPCVPGARLRSTLRRLTA</sequence>
<evidence type="ECO:0000313" key="3">
    <source>
        <dbReference type="Proteomes" id="UP000529310"/>
    </source>
</evidence>